<gene>
    <name evidence="1" type="ORF">HJG60_011844</name>
</gene>
<name>A0A834DVZ7_9CHIR</name>
<proteinExistence type="predicted"/>
<dbReference type="AlphaFoldDB" id="A0A834DVZ7"/>
<dbReference type="Proteomes" id="UP000664940">
    <property type="component" value="Unassembled WGS sequence"/>
</dbReference>
<dbReference type="EMBL" id="JABVXQ010000008">
    <property type="protein sequence ID" value="KAF6094746.1"/>
    <property type="molecule type" value="Genomic_DNA"/>
</dbReference>
<organism evidence="1 2">
    <name type="scientific">Phyllostomus discolor</name>
    <name type="common">pale spear-nosed bat</name>
    <dbReference type="NCBI Taxonomy" id="89673"/>
    <lineage>
        <taxon>Eukaryota</taxon>
        <taxon>Metazoa</taxon>
        <taxon>Chordata</taxon>
        <taxon>Craniata</taxon>
        <taxon>Vertebrata</taxon>
        <taxon>Euteleostomi</taxon>
        <taxon>Mammalia</taxon>
        <taxon>Eutheria</taxon>
        <taxon>Laurasiatheria</taxon>
        <taxon>Chiroptera</taxon>
        <taxon>Yangochiroptera</taxon>
        <taxon>Phyllostomidae</taxon>
        <taxon>Phyllostominae</taxon>
        <taxon>Phyllostomus</taxon>
    </lineage>
</organism>
<evidence type="ECO:0000313" key="1">
    <source>
        <dbReference type="EMBL" id="KAF6094746.1"/>
    </source>
</evidence>
<reference evidence="1 2" key="1">
    <citation type="journal article" date="2020" name="Nature">
        <title>Six reference-quality genomes reveal evolution of bat adaptations.</title>
        <authorList>
            <person name="Jebb D."/>
            <person name="Huang Z."/>
            <person name="Pippel M."/>
            <person name="Hughes G.M."/>
            <person name="Lavrichenko K."/>
            <person name="Devanna P."/>
            <person name="Winkler S."/>
            <person name="Jermiin L.S."/>
            <person name="Skirmuntt E.C."/>
            <person name="Katzourakis A."/>
            <person name="Burkitt-Gray L."/>
            <person name="Ray D.A."/>
            <person name="Sullivan K.A.M."/>
            <person name="Roscito J.G."/>
            <person name="Kirilenko B.M."/>
            <person name="Davalos L.M."/>
            <person name="Corthals A.P."/>
            <person name="Power M.L."/>
            <person name="Jones G."/>
            <person name="Ransome R.D."/>
            <person name="Dechmann D.K.N."/>
            <person name="Locatelli A.G."/>
            <person name="Puechmaille S.J."/>
            <person name="Fedrigo O."/>
            <person name="Jarvis E.D."/>
            <person name="Hiller M."/>
            <person name="Vernes S.C."/>
            <person name="Myers E.W."/>
            <person name="Teeling E.C."/>
        </authorList>
    </citation>
    <scope>NUCLEOTIDE SEQUENCE [LARGE SCALE GENOMIC DNA]</scope>
    <source>
        <strain evidence="1">Bat1K_MPI-CBG_1</strain>
    </source>
</reference>
<sequence>MKFESFIVDLFLPPHAPRVNRLSTGMRMLGTVGHCLMEVAVPSLHSWLFVPSTWEELQGRDTRVCQEVGVTCCNGSVCHGKNRKKQKNWKDPKCSSVGHWVNTGMCSCRGLLHGSQAQRQPHVGMRMKPLVRRAHYRRTHPLGFHFREGQNQAVFTWSMEETHGNDEQVHCHPWRCRGPSPGAACRRTGGGRCSAAAAVLCLLLFVCSLLIKFQVKGTGFGEGSA</sequence>
<evidence type="ECO:0000313" key="2">
    <source>
        <dbReference type="Proteomes" id="UP000664940"/>
    </source>
</evidence>
<accession>A0A834DVZ7</accession>
<comment type="caution">
    <text evidence="1">The sequence shown here is derived from an EMBL/GenBank/DDBJ whole genome shotgun (WGS) entry which is preliminary data.</text>
</comment>
<protein>
    <submittedName>
        <fullName evidence="1">Uncharacterized protein</fullName>
    </submittedName>
</protein>